<dbReference type="AlphaFoldDB" id="A0A9J6EXD2"/>
<name>A0A9J6EXD2_RHIMP</name>
<dbReference type="Pfam" id="PF13843">
    <property type="entry name" value="DDE_Tnp_1_7"/>
    <property type="match status" value="1"/>
</dbReference>
<dbReference type="PANTHER" id="PTHR47272">
    <property type="entry name" value="DDE_TNP_1_7 DOMAIN-CONTAINING PROTEIN"/>
    <property type="match status" value="1"/>
</dbReference>
<dbReference type="PANTHER" id="PTHR47272:SF1">
    <property type="entry name" value="PIGGYBAC TRANSPOSABLE ELEMENT-DERIVED PROTEIN 3-LIKE"/>
    <property type="match status" value="1"/>
</dbReference>
<protein>
    <recommendedName>
        <fullName evidence="2">PiggyBac transposable element-derived protein domain-containing protein</fullName>
    </recommendedName>
</protein>
<accession>A0A9J6EXD2</accession>
<feature type="domain" description="PiggyBac transposable element-derived protein" evidence="2">
    <location>
        <begin position="60"/>
        <end position="122"/>
    </location>
</feature>
<evidence type="ECO:0000313" key="4">
    <source>
        <dbReference type="Proteomes" id="UP000821866"/>
    </source>
</evidence>
<keyword evidence="1" id="KW-0812">Transmembrane</keyword>
<sequence length="167" mass="19229">MAAFSGAAFYSVNRNRRFRLGFLTSHPPLMTVNNGFSGVQLHSEGQDVHRCPYREEKLRSRRQHNSPQCHVHLALITIYNKHMGGVDLLDSLSSIYRPYARSKRYYFRVFLHILDLTAVNAWLLYKRNAMSKRNVYAERHLPLAGFKMDLAASLCKAGKTDEEARKA</sequence>
<feature type="transmembrane region" description="Helical" evidence="1">
    <location>
        <begin position="105"/>
        <end position="125"/>
    </location>
</feature>
<reference evidence="3" key="1">
    <citation type="journal article" date="2020" name="Cell">
        <title>Large-Scale Comparative Analyses of Tick Genomes Elucidate Their Genetic Diversity and Vector Capacities.</title>
        <authorList>
            <consortium name="Tick Genome and Microbiome Consortium (TIGMIC)"/>
            <person name="Jia N."/>
            <person name="Wang J."/>
            <person name="Shi W."/>
            <person name="Du L."/>
            <person name="Sun Y."/>
            <person name="Zhan W."/>
            <person name="Jiang J.F."/>
            <person name="Wang Q."/>
            <person name="Zhang B."/>
            <person name="Ji P."/>
            <person name="Bell-Sakyi L."/>
            <person name="Cui X.M."/>
            <person name="Yuan T.T."/>
            <person name="Jiang B.G."/>
            <person name="Yang W.F."/>
            <person name="Lam T.T."/>
            <person name="Chang Q.C."/>
            <person name="Ding S.J."/>
            <person name="Wang X.J."/>
            <person name="Zhu J.G."/>
            <person name="Ruan X.D."/>
            <person name="Zhao L."/>
            <person name="Wei J.T."/>
            <person name="Ye R.Z."/>
            <person name="Que T.C."/>
            <person name="Du C.H."/>
            <person name="Zhou Y.H."/>
            <person name="Cheng J.X."/>
            <person name="Dai P.F."/>
            <person name="Guo W.B."/>
            <person name="Han X.H."/>
            <person name="Huang E.J."/>
            <person name="Li L.F."/>
            <person name="Wei W."/>
            <person name="Gao Y.C."/>
            <person name="Liu J.Z."/>
            <person name="Shao H.Z."/>
            <person name="Wang X."/>
            <person name="Wang C.C."/>
            <person name="Yang T.C."/>
            <person name="Huo Q.B."/>
            <person name="Li W."/>
            <person name="Chen H.Y."/>
            <person name="Chen S.E."/>
            <person name="Zhou L.G."/>
            <person name="Ni X.B."/>
            <person name="Tian J.H."/>
            <person name="Sheng Y."/>
            <person name="Liu T."/>
            <person name="Pan Y.S."/>
            <person name="Xia L.Y."/>
            <person name="Li J."/>
            <person name="Zhao F."/>
            <person name="Cao W.C."/>
        </authorList>
    </citation>
    <scope>NUCLEOTIDE SEQUENCE</scope>
    <source>
        <strain evidence="3">Rmic-2018</strain>
    </source>
</reference>
<dbReference type="InterPro" id="IPR029526">
    <property type="entry name" value="PGBD"/>
</dbReference>
<keyword evidence="4" id="KW-1185">Reference proteome</keyword>
<comment type="caution">
    <text evidence="3">The sequence shown here is derived from an EMBL/GenBank/DDBJ whole genome shotgun (WGS) entry which is preliminary data.</text>
</comment>
<dbReference type="EMBL" id="JABSTU010000001">
    <property type="protein sequence ID" value="KAH8038887.1"/>
    <property type="molecule type" value="Genomic_DNA"/>
</dbReference>
<evidence type="ECO:0000259" key="2">
    <source>
        <dbReference type="Pfam" id="PF13843"/>
    </source>
</evidence>
<gene>
    <name evidence="3" type="ORF">HPB51_003909</name>
</gene>
<reference evidence="3" key="2">
    <citation type="submission" date="2021-09" db="EMBL/GenBank/DDBJ databases">
        <authorList>
            <person name="Jia N."/>
            <person name="Wang J."/>
            <person name="Shi W."/>
            <person name="Du L."/>
            <person name="Sun Y."/>
            <person name="Zhan W."/>
            <person name="Jiang J."/>
            <person name="Wang Q."/>
            <person name="Zhang B."/>
            <person name="Ji P."/>
            <person name="Sakyi L.B."/>
            <person name="Cui X."/>
            <person name="Yuan T."/>
            <person name="Jiang B."/>
            <person name="Yang W."/>
            <person name="Lam T.T.-Y."/>
            <person name="Chang Q."/>
            <person name="Ding S."/>
            <person name="Wang X."/>
            <person name="Zhu J."/>
            <person name="Ruan X."/>
            <person name="Zhao L."/>
            <person name="Wei J."/>
            <person name="Que T."/>
            <person name="Du C."/>
            <person name="Cheng J."/>
            <person name="Dai P."/>
            <person name="Han X."/>
            <person name="Huang E."/>
            <person name="Gao Y."/>
            <person name="Liu J."/>
            <person name="Shao H."/>
            <person name="Ye R."/>
            <person name="Li L."/>
            <person name="Wei W."/>
            <person name="Wang X."/>
            <person name="Wang C."/>
            <person name="Huo Q."/>
            <person name="Li W."/>
            <person name="Guo W."/>
            <person name="Chen H."/>
            <person name="Chen S."/>
            <person name="Zhou L."/>
            <person name="Zhou L."/>
            <person name="Ni X."/>
            <person name="Tian J."/>
            <person name="Zhou Y."/>
            <person name="Sheng Y."/>
            <person name="Liu T."/>
            <person name="Pan Y."/>
            <person name="Xia L."/>
            <person name="Li J."/>
            <person name="Zhao F."/>
            <person name="Cao W."/>
        </authorList>
    </citation>
    <scope>NUCLEOTIDE SEQUENCE</scope>
    <source>
        <strain evidence="3">Rmic-2018</strain>
        <tissue evidence="3">Larvae</tissue>
    </source>
</reference>
<evidence type="ECO:0000256" key="1">
    <source>
        <dbReference type="SAM" id="Phobius"/>
    </source>
</evidence>
<evidence type="ECO:0000313" key="3">
    <source>
        <dbReference type="EMBL" id="KAH8038887.1"/>
    </source>
</evidence>
<keyword evidence="1" id="KW-0472">Membrane</keyword>
<proteinExistence type="predicted"/>
<keyword evidence="1" id="KW-1133">Transmembrane helix</keyword>
<organism evidence="3 4">
    <name type="scientific">Rhipicephalus microplus</name>
    <name type="common">Cattle tick</name>
    <name type="synonym">Boophilus microplus</name>
    <dbReference type="NCBI Taxonomy" id="6941"/>
    <lineage>
        <taxon>Eukaryota</taxon>
        <taxon>Metazoa</taxon>
        <taxon>Ecdysozoa</taxon>
        <taxon>Arthropoda</taxon>
        <taxon>Chelicerata</taxon>
        <taxon>Arachnida</taxon>
        <taxon>Acari</taxon>
        <taxon>Parasitiformes</taxon>
        <taxon>Ixodida</taxon>
        <taxon>Ixodoidea</taxon>
        <taxon>Ixodidae</taxon>
        <taxon>Rhipicephalinae</taxon>
        <taxon>Rhipicephalus</taxon>
        <taxon>Boophilus</taxon>
    </lineage>
</organism>
<dbReference type="VEuPathDB" id="VectorBase:LOC119159872"/>
<dbReference type="Proteomes" id="UP000821866">
    <property type="component" value="Chromosome 1"/>
</dbReference>